<evidence type="ECO:0000313" key="2">
    <source>
        <dbReference type="EnsemblMetazoa" id="SCAU010133-PA"/>
    </source>
</evidence>
<dbReference type="PANTHER" id="PTHR28572:SF1">
    <property type="entry name" value="COILED-COIL DOMAIN-CONTAINING PROTEIN 103"/>
    <property type="match status" value="1"/>
</dbReference>
<accession>A0A1I8PQB3</accession>
<gene>
    <name evidence="2" type="primary">106084072</name>
</gene>
<dbReference type="InterPro" id="IPR031733">
    <property type="entry name" value="Dynein_attach_N"/>
</dbReference>
<dbReference type="VEuPathDB" id="VectorBase:SCAU010133"/>
<organism evidence="2 3">
    <name type="scientific">Stomoxys calcitrans</name>
    <name type="common">Stable fly</name>
    <name type="synonym">Conops calcitrans</name>
    <dbReference type="NCBI Taxonomy" id="35570"/>
    <lineage>
        <taxon>Eukaryota</taxon>
        <taxon>Metazoa</taxon>
        <taxon>Ecdysozoa</taxon>
        <taxon>Arthropoda</taxon>
        <taxon>Hexapoda</taxon>
        <taxon>Insecta</taxon>
        <taxon>Pterygota</taxon>
        <taxon>Neoptera</taxon>
        <taxon>Endopterygota</taxon>
        <taxon>Diptera</taxon>
        <taxon>Brachycera</taxon>
        <taxon>Muscomorpha</taxon>
        <taxon>Muscoidea</taxon>
        <taxon>Muscidae</taxon>
        <taxon>Stomoxys</taxon>
    </lineage>
</organism>
<protein>
    <recommendedName>
        <fullName evidence="1">Dynein attachment factor N-terminal domain-containing protein</fullName>
    </recommendedName>
</protein>
<dbReference type="AlphaFoldDB" id="A0A1I8PQB3"/>
<dbReference type="GO" id="GO:0005576">
    <property type="term" value="C:extracellular region"/>
    <property type="evidence" value="ECO:0007669"/>
    <property type="project" value="GOC"/>
</dbReference>
<dbReference type="Proteomes" id="UP000095300">
    <property type="component" value="Unassembled WGS sequence"/>
</dbReference>
<evidence type="ECO:0000259" key="1">
    <source>
        <dbReference type="Pfam" id="PF15867"/>
    </source>
</evidence>
<dbReference type="STRING" id="35570.A0A1I8PQB3"/>
<dbReference type="Pfam" id="PF15867">
    <property type="entry name" value="Dynein_attach_N"/>
    <property type="match status" value="1"/>
</dbReference>
<sequence length="90" mass="10347">MFSSNISDRITPEELQKLQEICMERLKMGELHTLRNDAKLRAVNNTKNYEEFKDIVDAAHLKPISKADKMNAKTKNRLWNTAAAAAEKEE</sequence>
<dbReference type="EnsemblMetazoa" id="SCAU010133-RA">
    <property type="protein sequence ID" value="SCAU010133-PA"/>
    <property type="gene ID" value="SCAU010133"/>
</dbReference>
<dbReference type="GO" id="GO:0003351">
    <property type="term" value="P:epithelial cilium movement involved in extracellular fluid movement"/>
    <property type="evidence" value="ECO:0007669"/>
    <property type="project" value="TreeGrafter"/>
</dbReference>
<dbReference type="PANTHER" id="PTHR28572">
    <property type="entry name" value="COILED-COIL DOMAIN-CONTAINING PROTEIN 103"/>
    <property type="match status" value="1"/>
</dbReference>
<reference evidence="2" key="1">
    <citation type="submission" date="2020-05" db="UniProtKB">
        <authorList>
            <consortium name="EnsemblMetazoa"/>
        </authorList>
    </citation>
    <scope>IDENTIFICATION</scope>
    <source>
        <strain evidence="2">USDA</strain>
    </source>
</reference>
<proteinExistence type="predicted"/>
<name>A0A1I8PQB3_STOCA</name>
<dbReference type="GO" id="GO:0007368">
    <property type="term" value="P:determination of left/right symmetry"/>
    <property type="evidence" value="ECO:0007669"/>
    <property type="project" value="TreeGrafter"/>
</dbReference>
<dbReference type="OrthoDB" id="447931at2759"/>
<dbReference type="KEGG" id="scac:106084072"/>
<dbReference type="InterPro" id="IPR042422">
    <property type="entry name" value="CC103"/>
</dbReference>
<keyword evidence="3" id="KW-1185">Reference proteome</keyword>
<feature type="domain" description="Dynein attachment factor N-terminal" evidence="1">
    <location>
        <begin position="15"/>
        <end position="80"/>
    </location>
</feature>
<dbReference type="GO" id="GO:0036157">
    <property type="term" value="C:outer dynein arm"/>
    <property type="evidence" value="ECO:0007669"/>
    <property type="project" value="InterPro"/>
</dbReference>
<evidence type="ECO:0000313" key="3">
    <source>
        <dbReference type="Proteomes" id="UP000095300"/>
    </source>
</evidence>
<dbReference type="GO" id="GO:0036159">
    <property type="term" value="P:inner dynein arm assembly"/>
    <property type="evidence" value="ECO:0007669"/>
    <property type="project" value="TreeGrafter"/>
</dbReference>